<dbReference type="Ensembl" id="ENSSGRT00000048567.1">
    <property type="protein sequence ID" value="ENSSGRP00000045391.1"/>
    <property type="gene ID" value="ENSSGRG00000024349.1"/>
</dbReference>
<evidence type="ECO:0000313" key="2">
    <source>
        <dbReference type="Proteomes" id="UP000472262"/>
    </source>
</evidence>
<accession>A0A672N761</accession>
<dbReference type="Gene3D" id="3.30.70.330">
    <property type="match status" value="1"/>
</dbReference>
<dbReference type="Proteomes" id="UP000472262">
    <property type="component" value="Unassembled WGS sequence"/>
</dbReference>
<proteinExistence type="predicted"/>
<dbReference type="InParanoid" id="A0A672N761"/>
<dbReference type="InterPro" id="IPR035979">
    <property type="entry name" value="RBD_domain_sf"/>
</dbReference>
<sequence>MDWVLKRSGPTDYDSSSGCMLRLRGLPFGCSKEEIVQFFSGTSVVSLQHLLDLQVLQGHLFKTTENFLWFLNHVSSSFLCLYIVSQIKL</sequence>
<name>A0A672N761_SINGR</name>
<reference evidence="1" key="2">
    <citation type="submission" date="2025-09" db="UniProtKB">
        <authorList>
            <consortium name="Ensembl"/>
        </authorList>
    </citation>
    <scope>IDENTIFICATION</scope>
</reference>
<protein>
    <submittedName>
        <fullName evidence="1">Heterogeneous nuclear ribonucleoprotein H3 (2H9)</fullName>
    </submittedName>
</protein>
<reference evidence="1" key="1">
    <citation type="submission" date="2025-08" db="UniProtKB">
        <authorList>
            <consortium name="Ensembl"/>
        </authorList>
    </citation>
    <scope>IDENTIFICATION</scope>
</reference>
<dbReference type="InterPro" id="IPR012677">
    <property type="entry name" value="Nucleotide-bd_a/b_plait_sf"/>
</dbReference>
<keyword evidence="2" id="KW-1185">Reference proteome</keyword>
<organism evidence="1 2">
    <name type="scientific">Sinocyclocheilus grahami</name>
    <name type="common">Dianchi golden-line fish</name>
    <name type="synonym">Barbus grahami</name>
    <dbReference type="NCBI Taxonomy" id="75366"/>
    <lineage>
        <taxon>Eukaryota</taxon>
        <taxon>Metazoa</taxon>
        <taxon>Chordata</taxon>
        <taxon>Craniata</taxon>
        <taxon>Vertebrata</taxon>
        <taxon>Euteleostomi</taxon>
        <taxon>Actinopterygii</taxon>
        <taxon>Neopterygii</taxon>
        <taxon>Teleostei</taxon>
        <taxon>Ostariophysi</taxon>
        <taxon>Cypriniformes</taxon>
        <taxon>Cyprinidae</taxon>
        <taxon>Cyprininae</taxon>
        <taxon>Sinocyclocheilus</taxon>
    </lineage>
</organism>
<evidence type="ECO:0000313" key="1">
    <source>
        <dbReference type="Ensembl" id="ENSSGRP00000045391.1"/>
    </source>
</evidence>
<dbReference type="GO" id="GO:0003676">
    <property type="term" value="F:nucleic acid binding"/>
    <property type="evidence" value="ECO:0007669"/>
    <property type="project" value="InterPro"/>
</dbReference>
<dbReference type="SUPFAM" id="SSF54928">
    <property type="entry name" value="RNA-binding domain, RBD"/>
    <property type="match status" value="1"/>
</dbReference>
<dbReference type="AlphaFoldDB" id="A0A672N761"/>